<keyword evidence="6" id="KW-1185">Reference proteome</keyword>
<feature type="binding site" evidence="3">
    <location>
        <position position="227"/>
    </location>
    <ligand>
        <name>Fe cation</name>
        <dbReference type="ChEBI" id="CHEBI:24875"/>
    </ligand>
</feature>
<sequence>MRVCWRVGVMAVALVALSGLWGCSEPTSDNELVVYTSRNDHLIKPVFDAYTEETGITIRYITDNASALAARIQAEGERTPADLLITVDAGNLWNAAQMELLQPVESVVLDANVPDSFTDPNKLWFGLTKRARTIVYSTERVNPDELSSYEALAEPEWKGRLCLRTSKKVYNQSLVATMIERLGTEKAEQVVSGWVGNLATDVFSNDTALMEAIVAGQCDVGIVNTYYYGRMKRDNAQLPLSLFWANQDVSGVHINISGGAVTKYAPHPEQAKALLEWMTRPEAQHLLAEINLEYPVNPSVEPAEEVKSWGEFREDDLNVSVAGALQVEAVKLMDRAGYR</sequence>
<name>A0A6N7LRX8_9GAMM</name>
<evidence type="ECO:0000256" key="4">
    <source>
        <dbReference type="SAM" id="SignalP"/>
    </source>
</evidence>
<proteinExistence type="inferred from homology"/>
<dbReference type="PIRSF" id="PIRSF002825">
    <property type="entry name" value="CfbpA"/>
    <property type="match status" value="1"/>
</dbReference>
<keyword evidence="3" id="KW-0479">Metal-binding</keyword>
<comment type="caution">
    <text evidence="5">The sequence shown here is derived from an EMBL/GenBank/DDBJ whole genome shotgun (WGS) entry which is preliminary data.</text>
</comment>
<dbReference type="CDD" id="cd13542">
    <property type="entry name" value="PBP2_FutA1_ilke"/>
    <property type="match status" value="1"/>
</dbReference>
<dbReference type="AlphaFoldDB" id="A0A6N7LRX8"/>
<feature type="binding site" evidence="3">
    <location>
        <position position="226"/>
    </location>
    <ligand>
        <name>Fe cation</name>
        <dbReference type="ChEBI" id="CHEBI:24875"/>
    </ligand>
</feature>
<evidence type="ECO:0000313" key="6">
    <source>
        <dbReference type="Proteomes" id="UP000469421"/>
    </source>
</evidence>
<feature type="chain" id="PRO_5027069177" evidence="4">
    <location>
        <begin position="22"/>
        <end position="339"/>
    </location>
</feature>
<dbReference type="PANTHER" id="PTHR30006">
    <property type="entry name" value="THIAMINE-BINDING PERIPLASMIC PROTEIN-RELATED"/>
    <property type="match status" value="1"/>
</dbReference>
<dbReference type="EMBL" id="WIRE01000001">
    <property type="protein sequence ID" value="MQX51894.1"/>
    <property type="molecule type" value="Genomic_DNA"/>
</dbReference>
<comment type="similarity">
    <text evidence="1">Belongs to the bacterial solute-binding protein 1 family.</text>
</comment>
<dbReference type="SUPFAM" id="SSF53850">
    <property type="entry name" value="Periplasmic binding protein-like II"/>
    <property type="match status" value="1"/>
</dbReference>
<feature type="signal peptide" evidence="4">
    <location>
        <begin position="1"/>
        <end position="21"/>
    </location>
</feature>
<gene>
    <name evidence="5" type="ORF">GFN93_01445</name>
</gene>
<dbReference type="InterPro" id="IPR026045">
    <property type="entry name" value="Ferric-bd"/>
</dbReference>
<dbReference type="Pfam" id="PF13416">
    <property type="entry name" value="SBP_bac_8"/>
    <property type="match status" value="1"/>
</dbReference>
<accession>A0A6N7LRX8</accession>
<keyword evidence="2 4" id="KW-0732">Signal</keyword>
<dbReference type="InterPro" id="IPR006059">
    <property type="entry name" value="SBP"/>
</dbReference>
<dbReference type="Proteomes" id="UP000469421">
    <property type="component" value="Unassembled WGS sequence"/>
</dbReference>
<organism evidence="5 6">
    <name type="scientific">Alcanivorax sediminis</name>
    <dbReference type="NCBI Taxonomy" id="2663008"/>
    <lineage>
        <taxon>Bacteria</taxon>
        <taxon>Pseudomonadati</taxon>
        <taxon>Pseudomonadota</taxon>
        <taxon>Gammaproteobacteria</taxon>
        <taxon>Oceanospirillales</taxon>
        <taxon>Alcanivoracaceae</taxon>
        <taxon>Alcanivorax</taxon>
    </lineage>
</organism>
<evidence type="ECO:0000313" key="5">
    <source>
        <dbReference type="EMBL" id="MQX51894.1"/>
    </source>
</evidence>
<dbReference type="Gene3D" id="3.40.190.10">
    <property type="entry name" value="Periplasmic binding protein-like II"/>
    <property type="match status" value="2"/>
</dbReference>
<dbReference type="GO" id="GO:0046872">
    <property type="term" value="F:metal ion binding"/>
    <property type="evidence" value="ECO:0007669"/>
    <property type="project" value="UniProtKB-KW"/>
</dbReference>
<evidence type="ECO:0000256" key="3">
    <source>
        <dbReference type="PIRSR" id="PIRSR002825-1"/>
    </source>
</evidence>
<evidence type="ECO:0000256" key="2">
    <source>
        <dbReference type="ARBA" id="ARBA00022729"/>
    </source>
</evidence>
<reference evidence="5 6" key="1">
    <citation type="submission" date="2019-10" db="EMBL/GenBank/DDBJ databases">
        <title>Alcanivorax sp.PA15-N-34 draft genome sequence.</title>
        <authorList>
            <person name="Liao X."/>
            <person name="Shao Z."/>
        </authorList>
    </citation>
    <scope>NUCLEOTIDE SEQUENCE [LARGE SCALE GENOMIC DNA]</scope>
    <source>
        <strain evidence="5 6">PA15-N-34</strain>
    </source>
</reference>
<dbReference type="GO" id="GO:0030288">
    <property type="term" value="C:outer membrane-bounded periplasmic space"/>
    <property type="evidence" value="ECO:0007669"/>
    <property type="project" value="TreeGrafter"/>
</dbReference>
<evidence type="ECO:0000256" key="1">
    <source>
        <dbReference type="ARBA" id="ARBA00008520"/>
    </source>
</evidence>
<protein>
    <submittedName>
        <fullName evidence="5">Extracellular solute-binding protein</fullName>
    </submittedName>
</protein>
<dbReference type="PANTHER" id="PTHR30006:SF15">
    <property type="entry name" value="IRON-UTILIZATION PERIPLASMIC PROTEIN"/>
    <property type="match status" value="1"/>
</dbReference>
<keyword evidence="3" id="KW-0408">Iron</keyword>